<protein>
    <recommendedName>
        <fullName evidence="3">DUF4336 domain-containing protein</fullName>
    </recommendedName>
</protein>
<dbReference type="EMBL" id="UGYO01000002">
    <property type="protein sequence ID" value="SUJ02674.1"/>
    <property type="molecule type" value="Genomic_DNA"/>
</dbReference>
<keyword evidence="2" id="KW-1185">Reference proteome</keyword>
<evidence type="ECO:0000313" key="1">
    <source>
        <dbReference type="EMBL" id="SUJ02674.1"/>
    </source>
</evidence>
<dbReference type="InterPro" id="IPR036866">
    <property type="entry name" value="RibonucZ/Hydroxyglut_hydro"/>
</dbReference>
<dbReference type="Proteomes" id="UP000254069">
    <property type="component" value="Unassembled WGS sequence"/>
</dbReference>
<proteinExistence type="predicted"/>
<sequence>MPNHRLIPFGDNIWIVAGKTVPFFGLPYSTRMTVVRLDDGTLWLHSPIELSRELLEEVKALGEVGYLLAPNSLHHLFVKDWQQAFPNALSYATEELAKKRSDLHFDQLLLSELADSQHNVKAPWLDELDFCLFQGSPVMQEAVFFHRHSRTLILTDLIENFQPECFKAWQRPLARISGILAPNGKTPLDWRLSFSFGKPQARKALATILGWRAEKLIIAHGECQSRDADRFIRRSFSWLGNLDH</sequence>
<dbReference type="RefSeq" id="WP_115390228.1">
    <property type="nucleotide sequence ID" value="NZ_JADZHC010000054.1"/>
</dbReference>
<evidence type="ECO:0008006" key="3">
    <source>
        <dbReference type="Google" id="ProtNLM"/>
    </source>
</evidence>
<dbReference type="SUPFAM" id="SSF56281">
    <property type="entry name" value="Metallo-hydrolase/oxidoreductase"/>
    <property type="match status" value="1"/>
</dbReference>
<name>A0A380BKN7_9GAMM</name>
<organism evidence="1 2">
    <name type="scientific">Shewanella algae</name>
    <dbReference type="NCBI Taxonomy" id="38313"/>
    <lineage>
        <taxon>Bacteria</taxon>
        <taxon>Pseudomonadati</taxon>
        <taxon>Pseudomonadota</taxon>
        <taxon>Gammaproteobacteria</taxon>
        <taxon>Alteromonadales</taxon>
        <taxon>Shewanellaceae</taxon>
        <taxon>Shewanella</taxon>
    </lineage>
</organism>
<accession>A0A380BKN7</accession>
<gene>
    <name evidence="1" type="ORF">NCTC10738_03515</name>
</gene>
<evidence type="ECO:0000313" key="2">
    <source>
        <dbReference type="Proteomes" id="UP000254069"/>
    </source>
</evidence>
<dbReference type="AlphaFoldDB" id="A0A380BKN7"/>
<dbReference type="PANTHER" id="PTHR33835">
    <property type="entry name" value="YALI0C07656P"/>
    <property type="match status" value="1"/>
</dbReference>
<dbReference type="InterPro" id="IPR025638">
    <property type="entry name" value="DUF4336"/>
</dbReference>
<dbReference type="Pfam" id="PF14234">
    <property type="entry name" value="DUF4336"/>
    <property type="match status" value="1"/>
</dbReference>
<reference evidence="1 2" key="1">
    <citation type="submission" date="2018-06" db="EMBL/GenBank/DDBJ databases">
        <authorList>
            <consortium name="Pathogen Informatics"/>
            <person name="Doyle S."/>
        </authorList>
    </citation>
    <scope>NUCLEOTIDE SEQUENCE [LARGE SCALE GENOMIC DNA]</scope>
    <source>
        <strain evidence="1 2">NCTC10738</strain>
    </source>
</reference>
<dbReference type="PANTHER" id="PTHR33835:SF1">
    <property type="entry name" value="METALLO-BETA-LACTAMASE DOMAIN-CONTAINING PROTEIN"/>
    <property type="match status" value="1"/>
</dbReference>